<dbReference type="InterPro" id="IPR032466">
    <property type="entry name" value="Metal_Hydrolase"/>
</dbReference>
<evidence type="ECO:0000313" key="3">
    <source>
        <dbReference type="Proteomes" id="UP001596109"/>
    </source>
</evidence>
<evidence type="ECO:0000259" key="1">
    <source>
        <dbReference type="Pfam" id="PF07969"/>
    </source>
</evidence>
<dbReference type="EMBL" id="JBHSNO010000002">
    <property type="protein sequence ID" value="MFC5587955.1"/>
    <property type="molecule type" value="Genomic_DNA"/>
</dbReference>
<dbReference type="RefSeq" id="WP_381430806.1">
    <property type="nucleotide sequence ID" value="NZ_JBHSNO010000002.1"/>
</dbReference>
<gene>
    <name evidence="2" type="ORF">ACFPRA_03415</name>
</gene>
<dbReference type="InterPro" id="IPR033932">
    <property type="entry name" value="YtcJ-like"/>
</dbReference>
<dbReference type="SUPFAM" id="SSF51556">
    <property type="entry name" value="Metallo-dependent hydrolases"/>
    <property type="match status" value="1"/>
</dbReference>
<reference evidence="3" key="1">
    <citation type="journal article" date="2019" name="Int. J. Syst. Evol. Microbiol.">
        <title>The Global Catalogue of Microorganisms (GCM) 10K type strain sequencing project: providing services to taxonomists for standard genome sequencing and annotation.</title>
        <authorList>
            <consortium name="The Broad Institute Genomics Platform"/>
            <consortium name="The Broad Institute Genome Sequencing Center for Infectious Disease"/>
            <person name="Wu L."/>
            <person name="Ma J."/>
        </authorList>
    </citation>
    <scope>NUCLEOTIDE SEQUENCE [LARGE SCALE GENOMIC DNA]</scope>
    <source>
        <strain evidence="3">CGMCC 4.1434</strain>
    </source>
</reference>
<protein>
    <submittedName>
        <fullName evidence="2">Amidohydrolase</fullName>
        <ecNumber evidence="2">3.5.-.-</ecNumber>
    </submittedName>
</protein>
<sequence length="581" mass="65710">MEKQAWAKPFIYTCNVLGNESDFFSSALQFELGMKLIEKERLMMEIADKVILSEAVFTGLENEARPAALAIKGNKILAVGAKEEILSYIGPETREYHFGNQLIMPGFHDAHLHLMLGSLFTHASVDLSDARSSEEVAILVKQFADERPEDEWIFGYGWDQTKWGVKEFPNRFLLDKAISDRPVILFHAEGHYTWVNSKALQVSGVTKKTTNPDYGVIEKDNKGELTGILIETATNLVADIALALPEEKQRELFEAFLKQAARLGVTSVNDLYASSFDRLKNLNMYHEYDKAGKLTTRIHLYPALSGNIEEAKVMRDKYRSEKLKFTGLKQFIDGVVTGHTAYMLDPYLDRPKTKGDPAFPEETIRNWVLTADREGFQIRFHAIGDGAVRLGLDLFEEAQRINGIRDSRHALEHIEVIHPTDIPRFKEIGVIPSVQPSHLALMPKESHTLRVGKEKDPYTYLCRTLKDAVDHIAFGTDYPITTLNPFKEIYYAVTRLDFTGESKWNKKEQVTLADAIRAYTQGAAYSSFRENELGTLEKGKLADIIVLDCNLFDISVDQIPTIQVELTMMDGKVIYTNSANQ</sequence>
<dbReference type="GO" id="GO:0016787">
    <property type="term" value="F:hydrolase activity"/>
    <property type="evidence" value="ECO:0007669"/>
    <property type="project" value="UniProtKB-KW"/>
</dbReference>
<accession>A0ABW0TGD2</accession>
<name>A0ABW0TGD2_9BACL</name>
<dbReference type="SUPFAM" id="SSF51338">
    <property type="entry name" value="Composite domain of metallo-dependent hydrolases"/>
    <property type="match status" value="1"/>
</dbReference>
<keyword evidence="2" id="KW-0378">Hydrolase</keyword>
<keyword evidence="3" id="KW-1185">Reference proteome</keyword>
<dbReference type="Proteomes" id="UP001596109">
    <property type="component" value="Unassembled WGS sequence"/>
</dbReference>
<proteinExistence type="predicted"/>
<comment type="caution">
    <text evidence="2">The sequence shown here is derived from an EMBL/GenBank/DDBJ whole genome shotgun (WGS) entry which is preliminary data.</text>
</comment>
<dbReference type="InterPro" id="IPR013108">
    <property type="entry name" value="Amidohydro_3"/>
</dbReference>
<dbReference type="Gene3D" id="3.10.310.70">
    <property type="match status" value="1"/>
</dbReference>
<feature type="domain" description="Amidohydrolase 3" evidence="1">
    <location>
        <begin position="100"/>
        <end position="575"/>
    </location>
</feature>
<dbReference type="Gene3D" id="2.30.40.10">
    <property type="entry name" value="Urease, subunit C, domain 1"/>
    <property type="match status" value="1"/>
</dbReference>
<dbReference type="PANTHER" id="PTHR22642">
    <property type="entry name" value="IMIDAZOLONEPROPIONASE"/>
    <property type="match status" value="1"/>
</dbReference>
<dbReference type="Pfam" id="PF07969">
    <property type="entry name" value="Amidohydro_3"/>
    <property type="match status" value="1"/>
</dbReference>
<dbReference type="EC" id="3.5.-.-" evidence="2"/>
<dbReference type="PANTHER" id="PTHR22642:SF2">
    <property type="entry name" value="PROTEIN LONG AFTER FAR-RED 3"/>
    <property type="match status" value="1"/>
</dbReference>
<dbReference type="Gene3D" id="3.20.20.140">
    <property type="entry name" value="Metal-dependent hydrolases"/>
    <property type="match status" value="1"/>
</dbReference>
<dbReference type="InterPro" id="IPR011059">
    <property type="entry name" value="Metal-dep_hydrolase_composite"/>
</dbReference>
<dbReference type="CDD" id="cd01300">
    <property type="entry name" value="YtcJ_like"/>
    <property type="match status" value="1"/>
</dbReference>
<organism evidence="2 3">
    <name type="scientific">Sporosarcina soli</name>
    <dbReference type="NCBI Taxonomy" id="334736"/>
    <lineage>
        <taxon>Bacteria</taxon>
        <taxon>Bacillati</taxon>
        <taxon>Bacillota</taxon>
        <taxon>Bacilli</taxon>
        <taxon>Bacillales</taxon>
        <taxon>Caryophanaceae</taxon>
        <taxon>Sporosarcina</taxon>
    </lineage>
</organism>
<evidence type="ECO:0000313" key="2">
    <source>
        <dbReference type="EMBL" id="MFC5587955.1"/>
    </source>
</evidence>